<dbReference type="RefSeq" id="WP_264325651.1">
    <property type="nucleotide sequence ID" value="NZ_JADEXQ010000045.1"/>
</dbReference>
<dbReference type="PROSITE" id="PS50109">
    <property type="entry name" value="HIS_KIN"/>
    <property type="match status" value="1"/>
</dbReference>
<feature type="domain" description="Histidine kinase" evidence="10">
    <location>
        <begin position="336"/>
        <end position="567"/>
    </location>
</feature>
<dbReference type="InterPro" id="IPR005467">
    <property type="entry name" value="His_kinase_dom"/>
</dbReference>
<organism evidence="11 12">
    <name type="scientific">Romeriopsis navalis LEGE 11480</name>
    <dbReference type="NCBI Taxonomy" id="2777977"/>
    <lineage>
        <taxon>Bacteria</taxon>
        <taxon>Bacillati</taxon>
        <taxon>Cyanobacteriota</taxon>
        <taxon>Cyanophyceae</taxon>
        <taxon>Leptolyngbyales</taxon>
        <taxon>Leptolyngbyaceae</taxon>
        <taxon>Romeriopsis</taxon>
        <taxon>Romeriopsis navalis</taxon>
    </lineage>
</organism>
<dbReference type="PRINTS" id="PR00344">
    <property type="entry name" value="BCTRLSENSOR"/>
</dbReference>
<sequence length="574" mass="63268">MLFNACTADLKSDPESVNFLLLHDRSGHCLSIHWANAEAQGIVLGQMVGQPLQDAAIRPVSLDNYLQRFDRVLHTGQPEHFECDFQRGTITERLALAMAPLQAPDQTTIGITVTGISLASNTVAPTHPHLDSRHANQLAWKIRQTLDLNTIWQQAVNGLGEDIQVCRCCIYSIDPKGQHVTIEAEYRQPDLPATLGTTLEIAQDQALAQALKRFRPTDLEAPNASITPHSPCVVAQEVDPETQKPSTRLIIATGYQDKPNGLIVLEQCDRPRRWAATEVAFVRELADQVGTAIAHATLFNELQKASTKAVRKQEALEEARQQAEEASRLKSEFLANTSHELRTPLNGLMGFLKLVLDGMADDQEEQDEFLREAFQLSEHLLEVLNDVLNLAKIEAGKMQIECSAVNLNELLQDIDRQQGPSAYHKDLSCEVQMPSTLDPVIVYGNFKCLKQVLINLAGNAIKFTHEGGITITTEIIRKKVAVHDREFPGVAMVKVADTGIGVSLEKQDRLFQSFSQIDGSLTRRYGGTGLGLAISQRLIEEMGGTINFYSLGEGLGSTVTFTIPLFQEPVINSG</sequence>
<dbReference type="FunFam" id="3.30.565.10:FF:000010">
    <property type="entry name" value="Sensor histidine kinase RcsC"/>
    <property type="match status" value="1"/>
</dbReference>
<dbReference type="InterPro" id="IPR003661">
    <property type="entry name" value="HisK_dim/P_dom"/>
</dbReference>
<protein>
    <recommendedName>
        <fullName evidence="8">Circadian input-output histidine kinase CikA</fullName>
        <ecNumber evidence="3">2.7.13.3</ecNumber>
    </recommendedName>
</protein>
<keyword evidence="7" id="KW-0902">Two-component regulatory system</keyword>
<evidence type="ECO:0000256" key="4">
    <source>
        <dbReference type="ARBA" id="ARBA00022553"/>
    </source>
</evidence>
<dbReference type="Gene3D" id="1.10.287.130">
    <property type="match status" value="1"/>
</dbReference>
<dbReference type="PANTHER" id="PTHR43047:SF72">
    <property type="entry name" value="OSMOSENSING HISTIDINE PROTEIN KINASE SLN1"/>
    <property type="match status" value="1"/>
</dbReference>
<dbReference type="SMART" id="SM00388">
    <property type="entry name" value="HisKA"/>
    <property type="match status" value="1"/>
</dbReference>
<dbReference type="PANTHER" id="PTHR43047">
    <property type="entry name" value="TWO-COMPONENT HISTIDINE PROTEIN KINASE"/>
    <property type="match status" value="1"/>
</dbReference>
<evidence type="ECO:0000313" key="11">
    <source>
        <dbReference type="EMBL" id="MBE9030823.1"/>
    </source>
</evidence>
<dbReference type="Pfam" id="PF01590">
    <property type="entry name" value="GAF"/>
    <property type="match status" value="1"/>
</dbReference>
<keyword evidence="4" id="KW-0597">Phosphoprotein</keyword>
<dbReference type="CDD" id="cd16922">
    <property type="entry name" value="HATPase_EvgS-ArcB-TorS-like"/>
    <property type="match status" value="1"/>
</dbReference>
<evidence type="ECO:0000256" key="6">
    <source>
        <dbReference type="ARBA" id="ARBA00022777"/>
    </source>
</evidence>
<comment type="similarity">
    <text evidence="2">In the N-terminal section; belongs to the phytochrome family.</text>
</comment>
<keyword evidence="9" id="KW-0175">Coiled coil</keyword>
<dbReference type="InterPro" id="IPR003018">
    <property type="entry name" value="GAF"/>
</dbReference>
<comment type="caution">
    <text evidence="11">The sequence shown here is derived from an EMBL/GenBank/DDBJ whole genome shotgun (WGS) entry which is preliminary data.</text>
</comment>
<reference evidence="11" key="1">
    <citation type="submission" date="2020-10" db="EMBL/GenBank/DDBJ databases">
        <authorList>
            <person name="Castelo-Branco R."/>
            <person name="Eusebio N."/>
            <person name="Adriana R."/>
            <person name="Vieira A."/>
            <person name="Brugerolle De Fraissinette N."/>
            <person name="Rezende De Castro R."/>
            <person name="Schneider M.P."/>
            <person name="Vasconcelos V."/>
            <person name="Leao P.N."/>
        </authorList>
    </citation>
    <scope>NUCLEOTIDE SEQUENCE</scope>
    <source>
        <strain evidence="11">LEGE 11480</strain>
    </source>
</reference>
<name>A0A928VLJ2_9CYAN</name>
<keyword evidence="5" id="KW-0808">Transferase</keyword>
<accession>A0A928VLJ2</accession>
<dbReference type="CDD" id="cd00082">
    <property type="entry name" value="HisKA"/>
    <property type="match status" value="1"/>
</dbReference>
<dbReference type="Proteomes" id="UP000625316">
    <property type="component" value="Unassembled WGS sequence"/>
</dbReference>
<evidence type="ECO:0000259" key="10">
    <source>
        <dbReference type="PROSITE" id="PS50109"/>
    </source>
</evidence>
<dbReference type="AlphaFoldDB" id="A0A928VLJ2"/>
<evidence type="ECO:0000256" key="1">
    <source>
        <dbReference type="ARBA" id="ARBA00000085"/>
    </source>
</evidence>
<evidence type="ECO:0000256" key="7">
    <source>
        <dbReference type="ARBA" id="ARBA00023012"/>
    </source>
</evidence>
<proteinExistence type="inferred from homology"/>
<dbReference type="InterPro" id="IPR003594">
    <property type="entry name" value="HATPase_dom"/>
</dbReference>
<dbReference type="SUPFAM" id="SSF55874">
    <property type="entry name" value="ATPase domain of HSP90 chaperone/DNA topoisomerase II/histidine kinase"/>
    <property type="match status" value="1"/>
</dbReference>
<dbReference type="SUPFAM" id="SSF55781">
    <property type="entry name" value="GAF domain-like"/>
    <property type="match status" value="1"/>
</dbReference>
<dbReference type="SUPFAM" id="SSF47384">
    <property type="entry name" value="Homodimeric domain of signal transducing histidine kinase"/>
    <property type="match status" value="1"/>
</dbReference>
<dbReference type="EMBL" id="JADEXQ010000045">
    <property type="protein sequence ID" value="MBE9030823.1"/>
    <property type="molecule type" value="Genomic_DNA"/>
</dbReference>
<dbReference type="InterPro" id="IPR029016">
    <property type="entry name" value="GAF-like_dom_sf"/>
</dbReference>
<dbReference type="InterPro" id="IPR036097">
    <property type="entry name" value="HisK_dim/P_sf"/>
</dbReference>
<dbReference type="Gene3D" id="3.30.565.10">
    <property type="entry name" value="Histidine kinase-like ATPase, C-terminal domain"/>
    <property type="match status" value="1"/>
</dbReference>
<dbReference type="InterPro" id="IPR036890">
    <property type="entry name" value="HATPase_C_sf"/>
</dbReference>
<evidence type="ECO:0000256" key="3">
    <source>
        <dbReference type="ARBA" id="ARBA00012438"/>
    </source>
</evidence>
<dbReference type="InterPro" id="IPR004358">
    <property type="entry name" value="Sig_transdc_His_kin-like_C"/>
</dbReference>
<evidence type="ECO:0000256" key="9">
    <source>
        <dbReference type="SAM" id="Coils"/>
    </source>
</evidence>
<gene>
    <name evidence="11" type="ORF">IQ266_13890</name>
</gene>
<dbReference type="EC" id="2.7.13.3" evidence="3"/>
<feature type="coiled-coil region" evidence="9">
    <location>
        <begin position="302"/>
        <end position="336"/>
    </location>
</feature>
<evidence type="ECO:0000313" key="12">
    <source>
        <dbReference type="Proteomes" id="UP000625316"/>
    </source>
</evidence>
<comment type="catalytic activity">
    <reaction evidence="1">
        <text>ATP + protein L-histidine = ADP + protein N-phospho-L-histidine.</text>
        <dbReference type="EC" id="2.7.13.3"/>
    </reaction>
</comment>
<evidence type="ECO:0000256" key="5">
    <source>
        <dbReference type="ARBA" id="ARBA00022679"/>
    </source>
</evidence>
<dbReference type="GO" id="GO:0005886">
    <property type="term" value="C:plasma membrane"/>
    <property type="evidence" value="ECO:0007669"/>
    <property type="project" value="TreeGrafter"/>
</dbReference>
<evidence type="ECO:0000256" key="8">
    <source>
        <dbReference type="ARBA" id="ARBA00074306"/>
    </source>
</evidence>
<dbReference type="Pfam" id="PF00512">
    <property type="entry name" value="HisKA"/>
    <property type="match status" value="1"/>
</dbReference>
<dbReference type="GO" id="GO:0000155">
    <property type="term" value="F:phosphorelay sensor kinase activity"/>
    <property type="evidence" value="ECO:0007669"/>
    <property type="project" value="InterPro"/>
</dbReference>
<dbReference type="GO" id="GO:0009927">
    <property type="term" value="F:histidine phosphotransfer kinase activity"/>
    <property type="evidence" value="ECO:0007669"/>
    <property type="project" value="TreeGrafter"/>
</dbReference>
<dbReference type="Pfam" id="PF02518">
    <property type="entry name" value="HATPase_c"/>
    <property type="match status" value="1"/>
</dbReference>
<keyword evidence="12" id="KW-1185">Reference proteome</keyword>
<evidence type="ECO:0000256" key="2">
    <source>
        <dbReference type="ARBA" id="ARBA00006402"/>
    </source>
</evidence>
<dbReference type="Gene3D" id="3.30.450.40">
    <property type="match status" value="1"/>
</dbReference>
<keyword evidence="6" id="KW-0418">Kinase</keyword>
<dbReference type="SMART" id="SM00065">
    <property type="entry name" value="GAF"/>
    <property type="match status" value="1"/>
</dbReference>
<dbReference type="SMART" id="SM00387">
    <property type="entry name" value="HATPase_c"/>
    <property type="match status" value="1"/>
</dbReference>